<feature type="compositionally biased region" description="Gly residues" evidence="2">
    <location>
        <begin position="232"/>
        <end position="243"/>
    </location>
</feature>
<proteinExistence type="inferred from homology"/>
<evidence type="ECO:0000256" key="2">
    <source>
        <dbReference type="SAM" id="MobiDB-lite"/>
    </source>
</evidence>
<dbReference type="GO" id="GO:0009982">
    <property type="term" value="F:pseudouridine synthase activity"/>
    <property type="evidence" value="ECO:0007669"/>
    <property type="project" value="InterPro"/>
</dbReference>
<protein>
    <submittedName>
        <fullName evidence="4">RluA family pseudouridine synthase</fullName>
    </submittedName>
</protein>
<dbReference type="Gene3D" id="3.30.2350.10">
    <property type="entry name" value="Pseudouridine synthase"/>
    <property type="match status" value="1"/>
</dbReference>
<dbReference type="RefSeq" id="WP_207862731.1">
    <property type="nucleotide sequence ID" value="NZ_JAFREP010000042.1"/>
</dbReference>
<accession>A0A8J7QEY2</accession>
<dbReference type="GO" id="GO:0000455">
    <property type="term" value="P:enzyme-directed rRNA pseudouridine synthesis"/>
    <property type="evidence" value="ECO:0007669"/>
    <property type="project" value="TreeGrafter"/>
</dbReference>
<dbReference type="CDD" id="cd02869">
    <property type="entry name" value="PseudoU_synth_RluA_like"/>
    <property type="match status" value="1"/>
</dbReference>
<dbReference type="SUPFAM" id="SSF55120">
    <property type="entry name" value="Pseudouridine synthase"/>
    <property type="match status" value="1"/>
</dbReference>
<sequence>MPRSTKKTAPPPSLALTANRILYEDAVLIAVNKPPGFPCHQTHDPKRDHVTAALQRFLQARDGASPKIALQHRLDRDTSGVLLFSKDPSVNPSLNDAFRERRIGKVYLAVVVLRPGQAPPPQRWTIQNFLARDKKNKQRMTAVRGGGDTAITEFQRLSQQGNRLIIEARPKTGRTHQIRVHLAQTGHAILGDTLYGGPEHNRYLLHAWQLCFEHPVSGETITIRAPKPKPFRGGGTGQGPAAS</sequence>
<feature type="domain" description="Pseudouridine synthase RsuA/RluA-like" evidence="3">
    <location>
        <begin position="28"/>
        <end position="184"/>
    </location>
</feature>
<comment type="similarity">
    <text evidence="1">Belongs to the pseudouridine synthase RluA family.</text>
</comment>
<reference evidence="4" key="1">
    <citation type="submission" date="2021-03" db="EMBL/GenBank/DDBJ databases">
        <authorList>
            <person name="Wang G."/>
        </authorList>
    </citation>
    <scope>NUCLEOTIDE SEQUENCE</scope>
    <source>
        <strain evidence="4">KCTC 12899</strain>
    </source>
</reference>
<dbReference type="InterPro" id="IPR020103">
    <property type="entry name" value="PsdUridine_synth_cat_dom_sf"/>
</dbReference>
<dbReference type="InterPro" id="IPR050188">
    <property type="entry name" value="RluA_PseudoU_synthase"/>
</dbReference>
<organism evidence="4 5">
    <name type="scientific">Acanthopleuribacter pedis</name>
    <dbReference type="NCBI Taxonomy" id="442870"/>
    <lineage>
        <taxon>Bacteria</taxon>
        <taxon>Pseudomonadati</taxon>
        <taxon>Acidobacteriota</taxon>
        <taxon>Holophagae</taxon>
        <taxon>Acanthopleuribacterales</taxon>
        <taxon>Acanthopleuribacteraceae</taxon>
        <taxon>Acanthopleuribacter</taxon>
    </lineage>
</organism>
<dbReference type="GO" id="GO:0140098">
    <property type="term" value="F:catalytic activity, acting on RNA"/>
    <property type="evidence" value="ECO:0007669"/>
    <property type="project" value="UniProtKB-ARBA"/>
</dbReference>
<gene>
    <name evidence="4" type="ORF">J3U88_30080</name>
</gene>
<evidence type="ECO:0000313" key="4">
    <source>
        <dbReference type="EMBL" id="MBO1322759.1"/>
    </source>
</evidence>
<name>A0A8J7QEY2_9BACT</name>
<keyword evidence="5" id="KW-1185">Reference proteome</keyword>
<feature type="region of interest" description="Disordered" evidence="2">
    <location>
        <begin position="223"/>
        <end position="243"/>
    </location>
</feature>
<dbReference type="InterPro" id="IPR006145">
    <property type="entry name" value="PsdUridine_synth_RsuA/RluA"/>
</dbReference>
<evidence type="ECO:0000313" key="5">
    <source>
        <dbReference type="Proteomes" id="UP000664417"/>
    </source>
</evidence>
<dbReference type="PANTHER" id="PTHR21600">
    <property type="entry name" value="MITOCHONDRIAL RNA PSEUDOURIDINE SYNTHASE"/>
    <property type="match status" value="1"/>
</dbReference>
<dbReference type="AlphaFoldDB" id="A0A8J7QEY2"/>
<dbReference type="PANTHER" id="PTHR21600:SF87">
    <property type="entry name" value="RNA PSEUDOURIDYLATE SYNTHASE DOMAIN-CONTAINING PROTEIN 1"/>
    <property type="match status" value="1"/>
</dbReference>
<dbReference type="Pfam" id="PF00849">
    <property type="entry name" value="PseudoU_synth_2"/>
    <property type="match status" value="1"/>
</dbReference>
<comment type="caution">
    <text evidence="4">The sequence shown here is derived from an EMBL/GenBank/DDBJ whole genome shotgun (WGS) entry which is preliminary data.</text>
</comment>
<evidence type="ECO:0000256" key="1">
    <source>
        <dbReference type="ARBA" id="ARBA00010876"/>
    </source>
</evidence>
<dbReference type="EMBL" id="JAFREP010000042">
    <property type="protein sequence ID" value="MBO1322759.1"/>
    <property type="molecule type" value="Genomic_DNA"/>
</dbReference>
<dbReference type="GO" id="GO:0003723">
    <property type="term" value="F:RNA binding"/>
    <property type="evidence" value="ECO:0007669"/>
    <property type="project" value="InterPro"/>
</dbReference>
<evidence type="ECO:0000259" key="3">
    <source>
        <dbReference type="Pfam" id="PF00849"/>
    </source>
</evidence>
<dbReference type="Proteomes" id="UP000664417">
    <property type="component" value="Unassembled WGS sequence"/>
</dbReference>